<keyword evidence="3" id="KW-1185">Reference proteome</keyword>
<organism evidence="2 3">
    <name type="scientific">Porites evermanni</name>
    <dbReference type="NCBI Taxonomy" id="104178"/>
    <lineage>
        <taxon>Eukaryota</taxon>
        <taxon>Metazoa</taxon>
        <taxon>Cnidaria</taxon>
        <taxon>Anthozoa</taxon>
        <taxon>Hexacorallia</taxon>
        <taxon>Scleractinia</taxon>
        <taxon>Fungiina</taxon>
        <taxon>Poritidae</taxon>
        <taxon>Porites</taxon>
    </lineage>
</organism>
<proteinExistence type="predicted"/>
<name>A0ABN8SW18_9CNID</name>
<sequence>GKAPQRTAKAAEESKKQSNVKFTVEGGMFFMTFEYKQACQCRSRYDCNLEKDQVRVFRKSAVDIARLIKRALDFDVSLYCSSELFICTAISYLRRLKRFEKITEMMQ</sequence>
<gene>
    <name evidence="1" type="ORF">PEVE_00030856</name>
    <name evidence="2" type="ORF">PEVE_00030859</name>
</gene>
<feature type="non-terminal residue" evidence="2">
    <location>
        <position position="1"/>
    </location>
</feature>
<dbReference type="EMBL" id="CALNXI010004397">
    <property type="protein sequence ID" value="CAH3195724.1"/>
    <property type="molecule type" value="Genomic_DNA"/>
</dbReference>
<dbReference type="Proteomes" id="UP001159427">
    <property type="component" value="Unassembled WGS sequence"/>
</dbReference>
<comment type="caution">
    <text evidence="2">The sequence shown here is derived from an EMBL/GenBank/DDBJ whole genome shotgun (WGS) entry which is preliminary data.</text>
</comment>
<reference evidence="2 3" key="1">
    <citation type="submission" date="2022-05" db="EMBL/GenBank/DDBJ databases">
        <authorList>
            <consortium name="Genoscope - CEA"/>
            <person name="William W."/>
        </authorList>
    </citation>
    <scope>NUCLEOTIDE SEQUENCE [LARGE SCALE GENOMIC DNA]</scope>
</reference>
<accession>A0ABN8SW18</accession>
<evidence type="ECO:0000313" key="2">
    <source>
        <dbReference type="EMBL" id="CAH3195724.1"/>
    </source>
</evidence>
<evidence type="ECO:0000313" key="1">
    <source>
        <dbReference type="EMBL" id="CAH3195720.1"/>
    </source>
</evidence>
<dbReference type="EMBL" id="CALNXI010004395">
    <property type="protein sequence ID" value="CAH3195720.1"/>
    <property type="molecule type" value="Genomic_DNA"/>
</dbReference>
<evidence type="ECO:0000313" key="3">
    <source>
        <dbReference type="Proteomes" id="UP001159427"/>
    </source>
</evidence>
<protein>
    <submittedName>
        <fullName evidence="2">Uncharacterized protein</fullName>
    </submittedName>
</protein>